<feature type="region of interest" description="Disordered" evidence="3">
    <location>
        <begin position="581"/>
        <end position="606"/>
    </location>
</feature>
<keyword evidence="2" id="KW-0175">Coiled coil</keyword>
<evidence type="ECO:0000256" key="1">
    <source>
        <dbReference type="RuleBase" id="RU364107"/>
    </source>
</evidence>
<feature type="region of interest" description="Disordered" evidence="3">
    <location>
        <begin position="111"/>
        <end position="134"/>
    </location>
</feature>
<dbReference type="CDD" id="cd23958">
    <property type="entry name" value="SCC2"/>
    <property type="match status" value="1"/>
</dbReference>
<dbReference type="EMBL" id="MU005574">
    <property type="protein sequence ID" value="KAF2688173.1"/>
    <property type="molecule type" value="Genomic_DNA"/>
</dbReference>
<feature type="compositionally biased region" description="Basic residues" evidence="3">
    <location>
        <begin position="1797"/>
        <end position="1813"/>
    </location>
</feature>
<dbReference type="InterPro" id="IPR016024">
    <property type="entry name" value="ARM-type_fold"/>
</dbReference>
<dbReference type="GO" id="GO:0071169">
    <property type="term" value="P:establishment of protein localization to chromatin"/>
    <property type="evidence" value="ECO:0007669"/>
    <property type="project" value="TreeGrafter"/>
</dbReference>
<feature type="compositionally biased region" description="Polar residues" evidence="3">
    <location>
        <begin position="184"/>
        <end position="220"/>
    </location>
</feature>
<dbReference type="PANTHER" id="PTHR21704">
    <property type="entry name" value="NIPPED-B-LIKE PROTEIN DELANGIN SCC2-RELATED"/>
    <property type="match status" value="1"/>
</dbReference>
<keyword evidence="1" id="KW-0539">Nucleus</keyword>
<dbReference type="InterPro" id="IPR033031">
    <property type="entry name" value="Scc2/Nipped-B"/>
</dbReference>
<evidence type="ECO:0000259" key="4">
    <source>
        <dbReference type="Pfam" id="PF12830"/>
    </source>
</evidence>
<dbReference type="GO" id="GO:0003682">
    <property type="term" value="F:chromatin binding"/>
    <property type="evidence" value="ECO:0007669"/>
    <property type="project" value="TreeGrafter"/>
</dbReference>
<dbReference type="GO" id="GO:0090694">
    <property type="term" value="C:Scc2-Scc4 cohesin loading complex"/>
    <property type="evidence" value="ECO:0007669"/>
    <property type="project" value="TreeGrafter"/>
</dbReference>
<dbReference type="GO" id="GO:1990414">
    <property type="term" value="P:replication-born double-strand break repair via sister chromatid exchange"/>
    <property type="evidence" value="ECO:0007669"/>
    <property type="project" value="TreeGrafter"/>
</dbReference>
<dbReference type="Gene3D" id="1.25.10.10">
    <property type="entry name" value="Leucine-rich Repeat Variant"/>
    <property type="match status" value="1"/>
</dbReference>
<accession>A0A6G1JDF5</accession>
<dbReference type="GO" id="GO:0140588">
    <property type="term" value="P:chromatin looping"/>
    <property type="evidence" value="ECO:0007669"/>
    <property type="project" value="InterPro"/>
</dbReference>
<protein>
    <recommendedName>
        <fullName evidence="1">Sister chromatid cohesion protein</fullName>
    </recommendedName>
</protein>
<dbReference type="GO" id="GO:0061775">
    <property type="term" value="F:cohesin loader activity"/>
    <property type="evidence" value="ECO:0007669"/>
    <property type="project" value="InterPro"/>
</dbReference>
<keyword evidence="6" id="KW-1185">Reference proteome</keyword>
<dbReference type="GO" id="GO:0034087">
    <property type="term" value="P:establishment of mitotic sister chromatid cohesion"/>
    <property type="evidence" value="ECO:0007669"/>
    <property type="project" value="TreeGrafter"/>
</dbReference>
<reference evidence="5" key="1">
    <citation type="journal article" date="2020" name="Stud. Mycol.">
        <title>101 Dothideomycetes genomes: a test case for predicting lifestyles and emergence of pathogens.</title>
        <authorList>
            <person name="Haridas S."/>
            <person name="Albert R."/>
            <person name="Binder M."/>
            <person name="Bloem J."/>
            <person name="Labutti K."/>
            <person name="Salamov A."/>
            <person name="Andreopoulos B."/>
            <person name="Baker S."/>
            <person name="Barry K."/>
            <person name="Bills G."/>
            <person name="Bluhm B."/>
            <person name="Cannon C."/>
            <person name="Castanera R."/>
            <person name="Culley D."/>
            <person name="Daum C."/>
            <person name="Ezra D."/>
            <person name="Gonzalez J."/>
            <person name="Henrissat B."/>
            <person name="Kuo A."/>
            <person name="Liang C."/>
            <person name="Lipzen A."/>
            <person name="Lutzoni F."/>
            <person name="Magnuson J."/>
            <person name="Mondo S."/>
            <person name="Nolan M."/>
            <person name="Ohm R."/>
            <person name="Pangilinan J."/>
            <person name="Park H.-J."/>
            <person name="Ramirez L."/>
            <person name="Alfaro M."/>
            <person name="Sun H."/>
            <person name="Tritt A."/>
            <person name="Yoshinaga Y."/>
            <person name="Zwiers L.-H."/>
            <person name="Turgeon B."/>
            <person name="Goodwin S."/>
            <person name="Spatafora J."/>
            <person name="Crous P."/>
            <person name="Grigoriev I."/>
        </authorList>
    </citation>
    <scope>NUCLEOTIDE SEQUENCE</scope>
    <source>
        <strain evidence="5">CBS 122367</strain>
    </source>
</reference>
<dbReference type="Proteomes" id="UP000799291">
    <property type="component" value="Unassembled WGS sequence"/>
</dbReference>
<feature type="compositionally biased region" description="Basic and acidic residues" evidence="3">
    <location>
        <begin position="236"/>
        <end position="248"/>
    </location>
</feature>
<evidence type="ECO:0000256" key="2">
    <source>
        <dbReference type="SAM" id="Coils"/>
    </source>
</evidence>
<dbReference type="SUPFAM" id="SSF48371">
    <property type="entry name" value="ARM repeat"/>
    <property type="match status" value="1"/>
</dbReference>
<organism evidence="5 6">
    <name type="scientific">Lentithecium fluviatile CBS 122367</name>
    <dbReference type="NCBI Taxonomy" id="1168545"/>
    <lineage>
        <taxon>Eukaryota</taxon>
        <taxon>Fungi</taxon>
        <taxon>Dikarya</taxon>
        <taxon>Ascomycota</taxon>
        <taxon>Pezizomycotina</taxon>
        <taxon>Dothideomycetes</taxon>
        <taxon>Pleosporomycetidae</taxon>
        <taxon>Pleosporales</taxon>
        <taxon>Massarineae</taxon>
        <taxon>Lentitheciaceae</taxon>
        <taxon>Lentithecium</taxon>
    </lineage>
</organism>
<sequence>MAAHQNGDWHNANGGGLPFRPPTVDEALPYSPFTSVVPFSADIIPFPLAEPPTPPTTLSADQQTAARKAVGILNEEIKGPTSTAQHLENTLRELRDLLGNPHEMPEYQFKPNAQLATPPPDSPDGQTNGATPTKVPALSSFARLLLRQTEVHYLPEGGPSPQKPRVKQETPRQAAPAPPPFVRTPSSQPVAPSPNHATSTPNGAQSYAPSTPASSANSGVPRSGPAVVVKPLPSSARREEYRRYDHIPANDGRAQQQREGRQQDSGLSMLRPQERELAEQKIHKLQKFAKKLSEEKEDPDQSEYFTKISCLDSDLTILSTDTLNHFYDRIMVVCATGCFSAVSVDTVLRIQSLCEPSFTATDQSALFSQSDLEAWGGDLQTAESGLKAAKLVLTSMLEGREDRRITPEDLVIAIIDAMKRVLELCIFPVLGSRRSGESPELFACASRLKDKMLSILRLCAGVLHRLASVIEKVSLSDSAVNPIEYLALALLVQQNSDSEKDSVLGIQRFENLRQEAMEVLIQIFASHADHQQYIISEILNNLEKLPDKGANVRQFKSPRDPPIMAVSALFMRFVQVAATHQENQHRKVEAPKQQQGPDDDEGSDFEADTQAIKKVKARPDGQRSAKSVAQGLMANANGIAQRIGGTLAERALNVSKTGDKPFRNLLDMFVEDFCNVLGSPEWPAASIVLEPLLARMFSILKSQPNRDMALAMLGTMGCGIIDFKLRVKRLKRELDMSQSELSARLDQLTEDALDNGIHKKDLLGFKGPYRMVIESLPDYLKVEPNQDDSHLQSVRGCYVTQWLDFVGQTLRSSDVEAPPDQTMSDLEMRLETMILDPQWLSREYKFHNVADTQSRLAAGVITLQQRFCQYFSHIVNTMLSYTQETAATLKSRAIKNIESFLNKDPQAMPEKSVMGVINLLRDNSPLVRADAVSLVSKCLEGNPGLERHCLQSILGLTTDPSNNPKKKAINLLKKIYLNSNSNEHKLGIIASLLLPSQDHEKSIAEMAHQALEEIWLKPLGAGGQIDENQVKLGRVQKASLLVQTVRRIQGQTAHLGAFEKFFADALAIKGPNATAHFDMCKDLVADMVEGVISPEFMVEGCSQEHVLQTLSILTRVRPSLISQDQLQLLKLYVKDPVSTDDLDILRPTVTIFRFVLPRLPNLQADFANEVWLLLSKIIPKLASWAGRGSVTGKSTLVDVMWCTKMITPLATNGFTKLISLISSTLLQLQPFSSSTQEAATPAESKISSYLVLVGTLGKICNIDNKDELFRNSLSARAKKLVDMKKATAEQLKDLLNPSKKAPSVILLETVRPFTKQSWSLTIREHALCSVGEICQGAPGLFMRADVEATFRVVFKNDIPSLKRVALTQFYDFFIEAEKPSDHDSNGASGEESTAAVGRLGITFVAGDGQLTTNYLARKFLLEIVDIALNNDNELALFATNIITSISRQGLVHPKECGPALIALGSSSNAQIAQNAAVEHKKIHDAHESMFEKEYMSAIRMAFDYQRAVFKDEHGMIASTYKPKLLHVFNVLKGGNRKTLKKFIDNLCKQIDFELPKLKEDEAGSTALLFARFCLENLALFDVPKLEDIALILNALESIVLKITGPSVAVAIETELPKKVTTEPMLQLPQPVLDPSNGAFIVDAEPGPPPLQEVESSISDARLLQITRACMILQMMWETRCFVRKAYNLGNLTGRIPHKDFQKPALRNNLISGKELWERLELIYNSLNSRETMMKRCYEFAELLELDKDAQFGDEEADGDDPLGYVTPDEGGDETSAVPTSGRGRKRKSTTANGNTPKKARGRQSGGKNKKRNSKTPELDGWD</sequence>
<feature type="region of interest" description="Disordered" evidence="3">
    <location>
        <begin position="1"/>
        <end position="20"/>
    </location>
</feature>
<feature type="compositionally biased region" description="Acidic residues" evidence="3">
    <location>
        <begin position="597"/>
        <end position="606"/>
    </location>
</feature>
<dbReference type="Pfam" id="PF12830">
    <property type="entry name" value="Nipped-B_C"/>
    <property type="match status" value="1"/>
</dbReference>
<dbReference type="OrthoDB" id="418242at2759"/>
<gene>
    <name evidence="5" type="ORF">K458DRAFT_428917</name>
</gene>
<dbReference type="GO" id="GO:0010468">
    <property type="term" value="P:regulation of gene expression"/>
    <property type="evidence" value="ECO:0007669"/>
    <property type="project" value="InterPro"/>
</dbReference>
<proteinExistence type="inferred from homology"/>
<feature type="compositionally biased region" description="Acidic residues" evidence="3">
    <location>
        <begin position="1751"/>
        <end position="1760"/>
    </location>
</feature>
<feature type="region of interest" description="Disordered" evidence="3">
    <location>
        <begin position="1751"/>
        <end position="1822"/>
    </location>
</feature>
<name>A0A6G1JDF5_9PLEO</name>
<dbReference type="InterPro" id="IPR024986">
    <property type="entry name" value="Nipped-B_C"/>
</dbReference>
<keyword evidence="1" id="KW-0131">Cell cycle</keyword>
<feature type="coiled-coil region" evidence="2">
    <location>
        <begin position="720"/>
        <end position="751"/>
    </location>
</feature>
<feature type="region of interest" description="Disordered" evidence="3">
    <location>
        <begin position="152"/>
        <end position="267"/>
    </location>
</feature>
<evidence type="ECO:0000256" key="3">
    <source>
        <dbReference type="SAM" id="MobiDB-lite"/>
    </source>
</evidence>
<comment type="similarity">
    <text evidence="1">Belongs to the SCC2/Nipped-B family.</text>
</comment>
<comment type="subcellular location">
    <subcellularLocation>
        <location evidence="1">Nucleus</location>
    </subcellularLocation>
</comment>
<keyword evidence="1" id="KW-0677">Repeat</keyword>
<evidence type="ECO:0000313" key="5">
    <source>
        <dbReference type="EMBL" id="KAF2688173.1"/>
    </source>
</evidence>
<dbReference type="PANTHER" id="PTHR21704:SF18">
    <property type="entry name" value="NIPPED-B-LIKE PROTEIN"/>
    <property type="match status" value="1"/>
</dbReference>
<dbReference type="InterPro" id="IPR011989">
    <property type="entry name" value="ARM-like"/>
</dbReference>
<evidence type="ECO:0000313" key="6">
    <source>
        <dbReference type="Proteomes" id="UP000799291"/>
    </source>
</evidence>
<feature type="domain" description="Sister chromatid cohesion C-terminal" evidence="4">
    <location>
        <begin position="1414"/>
        <end position="1598"/>
    </location>
</feature>